<name>A0A3B1DKQ5_9ZZZZ</name>
<keyword evidence="2" id="KW-0501">Molybdenum cofactor biosynthesis</keyword>
<dbReference type="EC" id="2.8.1.12" evidence="3"/>
<accession>A0A3B1DKQ5</accession>
<dbReference type="FunFam" id="3.90.1170.40:FF:000003">
    <property type="entry name" value="Molybdopterin converting factor subunit 2"/>
    <property type="match status" value="1"/>
</dbReference>
<dbReference type="InterPro" id="IPR036563">
    <property type="entry name" value="MoaE_sf"/>
</dbReference>
<sequence>MSLPINSVRLDTLLFLKKKIMIQLTKNEINHTEVTESVRSHNAGAVVLFLGTVREMTEGKRTLALDYDAYSEMAEVKLAELEKLAFEQWEITKVTIVHRLGHLDLGDISVAVAVSSPHRGDSFEAGRFIIDKLKETVPIWKKEHWEDGSTEWIHPQ</sequence>
<dbReference type="SUPFAM" id="SSF54690">
    <property type="entry name" value="Molybdopterin synthase subunit MoaE"/>
    <property type="match status" value="1"/>
</dbReference>
<dbReference type="EMBL" id="UOGL01000065">
    <property type="protein sequence ID" value="VAX36588.1"/>
    <property type="molecule type" value="Genomic_DNA"/>
</dbReference>
<dbReference type="AlphaFoldDB" id="A0A3B1DKQ5"/>
<evidence type="ECO:0000313" key="3">
    <source>
        <dbReference type="EMBL" id="VAX36588.1"/>
    </source>
</evidence>
<protein>
    <submittedName>
        <fullName evidence="3">Molybdopterin synthase catalytic subunit MoaE</fullName>
        <ecNumber evidence="3">2.8.1.12</ecNumber>
    </submittedName>
</protein>
<dbReference type="InterPro" id="IPR003448">
    <property type="entry name" value="Mopterin_biosynth_MoaE"/>
</dbReference>
<proteinExistence type="predicted"/>
<dbReference type="GO" id="GO:0006777">
    <property type="term" value="P:Mo-molybdopterin cofactor biosynthetic process"/>
    <property type="evidence" value="ECO:0007669"/>
    <property type="project" value="UniProtKB-KW"/>
</dbReference>
<organism evidence="3">
    <name type="scientific">hydrothermal vent metagenome</name>
    <dbReference type="NCBI Taxonomy" id="652676"/>
    <lineage>
        <taxon>unclassified sequences</taxon>
        <taxon>metagenomes</taxon>
        <taxon>ecological metagenomes</taxon>
    </lineage>
</organism>
<reference evidence="3" key="1">
    <citation type="submission" date="2018-06" db="EMBL/GenBank/DDBJ databases">
        <authorList>
            <person name="Zhirakovskaya E."/>
        </authorList>
    </citation>
    <scope>NUCLEOTIDE SEQUENCE</scope>
</reference>
<dbReference type="PANTHER" id="PTHR23404">
    <property type="entry name" value="MOLYBDOPTERIN SYNTHASE RELATED"/>
    <property type="match status" value="1"/>
</dbReference>
<dbReference type="Gene3D" id="3.90.1170.40">
    <property type="entry name" value="Molybdopterin biosynthesis MoaE subunit"/>
    <property type="match status" value="1"/>
</dbReference>
<dbReference type="GO" id="GO:0030366">
    <property type="term" value="F:molybdopterin synthase activity"/>
    <property type="evidence" value="ECO:0007669"/>
    <property type="project" value="UniProtKB-EC"/>
</dbReference>
<evidence type="ECO:0000256" key="2">
    <source>
        <dbReference type="ARBA" id="ARBA00023150"/>
    </source>
</evidence>
<dbReference type="CDD" id="cd00756">
    <property type="entry name" value="MoaE"/>
    <property type="match status" value="1"/>
</dbReference>
<dbReference type="Pfam" id="PF02391">
    <property type="entry name" value="MoaE"/>
    <property type="match status" value="1"/>
</dbReference>
<keyword evidence="1 3" id="KW-0808">Transferase</keyword>
<gene>
    <name evidence="3" type="ORF">MNBD_PLANCTO02-2585</name>
</gene>
<evidence type="ECO:0000256" key="1">
    <source>
        <dbReference type="ARBA" id="ARBA00022679"/>
    </source>
</evidence>